<feature type="region of interest" description="Disordered" evidence="6">
    <location>
        <begin position="16"/>
        <end position="41"/>
    </location>
</feature>
<evidence type="ECO:0000256" key="4">
    <source>
        <dbReference type="ARBA" id="ARBA00040366"/>
    </source>
</evidence>
<keyword evidence="3 5" id="KW-0175">Coiled coil</keyword>
<evidence type="ECO:0000256" key="6">
    <source>
        <dbReference type="SAM" id="MobiDB-lite"/>
    </source>
</evidence>
<feature type="non-terminal residue" evidence="7">
    <location>
        <position position="1"/>
    </location>
</feature>
<name>A0A8S3Z4U8_9EUPU</name>
<feature type="coiled-coil region" evidence="5">
    <location>
        <begin position="45"/>
        <end position="79"/>
    </location>
</feature>
<feature type="coiled-coil region" evidence="5">
    <location>
        <begin position="194"/>
        <end position="249"/>
    </location>
</feature>
<dbReference type="GO" id="GO:0005085">
    <property type="term" value="F:guanyl-nucleotide exchange factor activity"/>
    <property type="evidence" value="ECO:0007669"/>
    <property type="project" value="UniProtKB-KW"/>
</dbReference>
<dbReference type="InterPro" id="IPR007940">
    <property type="entry name" value="SH3BP5"/>
</dbReference>
<feature type="compositionally biased region" description="Basic residues" evidence="6">
    <location>
        <begin position="16"/>
        <end position="29"/>
    </location>
</feature>
<evidence type="ECO:0000256" key="3">
    <source>
        <dbReference type="ARBA" id="ARBA00023054"/>
    </source>
</evidence>
<evidence type="ECO:0000256" key="2">
    <source>
        <dbReference type="ARBA" id="ARBA00022658"/>
    </source>
</evidence>
<sequence length="297" mass="34337">MAAAESFSGSVLGHHHITHHHHHIRRHRVPSGGEEMEEEELDPRIQVELEKLNRSSEEINRLELELDDARAAFRQVLSDSTQRLNGLAKKLGACVDKARPYYDARMRLKEAHLDSQKAAVRFERACSMHEAAKEMVQLAEEGYKRREVDLDPTWQEMLNHATMKLNVLCSSLGNDAERERMESEDFHQKTTLNFKRREEEVQKLQKDLKRAITKSKPYFEMKAKFNQVMEDHKKTVSRLEEDVATSKALYSQALRCLEAISDDIHRQRLERRQKLQLGVRAPGVGAEAPSPPPSWEK</sequence>
<keyword evidence="8" id="KW-1185">Reference proteome</keyword>
<feature type="region of interest" description="Disordered" evidence="6">
    <location>
        <begin position="276"/>
        <end position="297"/>
    </location>
</feature>
<dbReference type="GO" id="GO:0004860">
    <property type="term" value="F:protein kinase inhibitor activity"/>
    <property type="evidence" value="ECO:0007669"/>
    <property type="project" value="TreeGrafter"/>
</dbReference>
<dbReference type="PANTHER" id="PTHR19423">
    <property type="entry name" value="SH3 DOMAIN-BINDING PROTEIN 5"/>
    <property type="match status" value="1"/>
</dbReference>
<gene>
    <name evidence="7" type="ORF">CUNI_LOCUS10095</name>
</gene>
<dbReference type="GO" id="GO:0005737">
    <property type="term" value="C:cytoplasm"/>
    <property type="evidence" value="ECO:0007669"/>
    <property type="project" value="TreeGrafter"/>
</dbReference>
<accession>A0A8S3Z4U8</accession>
<dbReference type="PANTHER" id="PTHR19423:SF8">
    <property type="entry name" value="SH3 DOMAIN-BINDING PROTEIN 5-LIKE"/>
    <property type="match status" value="1"/>
</dbReference>
<evidence type="ECO:0000313" key="7">
    <source>
        <dbReference type="EMBL" id="CAG5124537.1"/>
    </source>
</evidence>
<keyword evidence="2" id="KW-0344">Guanine-nucleotide releasing factor</keyword>
<dbReference type="Proteomes" id="UP000678393">
    <property type="component" value="Unassembled WGS sequence"/>
</dbReference>
<proteinExistence type="inferred from homology"/>
<evidence type="ECO:0000256" key="5">
    <source>
        <dbReference type="SAM" id="Coils"/>
    </source>
</evidence>
<comment type="caution">
    <text evidence="7">The sequence shown here is derived from an EMBL/GenBank/DDBJ whole genome shotgun (WGS) entry which is preliminary data.</text>
</comment>
<comment type="similarity">
    <text evidence="1">Belongs to the SH3BP5 family.</text>
</comment>
<dbReference type="GO" id="GO:0035556">
    <property type="term" value="P:intracellular signal transduction"/>
    <property type="evidence" value="ECO:0007669"/>
    <property type="project" value="InterPro"/>
</dbReference>
<dbReference type="AlphaFoldDB" id="A0A8S3Z4U8"/>
<evidence type="ECO:0000256" key="1">
    <source>
        <dbReference type="ARBA" id="ARBA00007796"/>
    </source>
</evidence>
<evidence type="ECO:0000313" key="8">
    <source>
        <dbReference type="Proteomes" id="UP000678393"/>
    </source>
</evidence>
<dbReference type="Pfam" id="PF05276">
    <property type="entry name" value="SH3BP5"/>
    <property type="match status" value="1"/>
</dbReference>
<reference evidence="7" key="1">
    <citation type="submission" date="2021-04" db="EMBL/GenBank/DDBJ databases">
        <authorList>
            <consortium name="Molecular Ecology Group"/>
        </authorList>
    </citation>
    <scope>NUCLEOTIDE SEQUENCE</scope>
</reference>
<protein>
    <recommendedName>
        <fullName evidence="4">SH3 domain-binding protein 5-like</fullName>
    </recommendedName>
</protein>
<dbReference type="OrthoDB" id="446789at2759"/>
<dbReference type="EMBL" id="CAJHNH020001799">
    <property type="protein sequence ID" value="CAG5124537.1"/>
    <property type="molecule type" value="Genomic_DNA"/>
</dbReference>
<organism evidence="7 8">
    <name type="scientific">Candidula unifasciata</name>
    <dbReference type="NCBI Taxonomy" id="100452"/>
    <lineage>
        <taxon>Eukaryota</taxon>
        <taxon>Metazoa</taxon>
        <taxon>Spiralia</taxon>
        <taxon>Lophotrochozoa</taxon>
        <taxon>Mollusca</taxon>
        <taxon>Gastropoda</taxon>
        <taxon>Heterobranchia</taxon>
        <taxon>Euthyneura</taxon>
        <taxon>Panpulmonata</taxon>
        <taxon>Eupulmonata</taxon>
        <taxon>Stylommatophora</taxon>
        <taxon>Helicina</taxon>
        <taxon>Helicoidea</taxon>
        <taxon>Geomitridae</taxon>
        <taxon>Candidula</taxon>
    </lineage>
</organism>